<dbReference type="InterPro" id="IPR036852">
    <property type="entry name" value="Peptidase_S8/S53_dom_sf"/>
</dbReference>
<dbReference type="Gene3D" id="3.30.70.80">
    <property type="entry name" value="Peptidase S8 propeptide/proteinase inhibitor I9"/>
    <property type="match status" value="1"/>
</dbReference>
<dbReference type="InterPro" id="IPR010259">
    <property type="entry name" value="S8pro/Inhibitor_I9"/>
</dbReference>
<evidence type="ECO:0000313" key="12">
    <source>
        <dbReference type="EMBL" id="VVB02781.1"/>
    </source>
</evidence>
<keyword evidence="2 7" id="KW-0645">Protease</keyword>
<dbReference type="Pfam" id="PF05922">
    <property type="entry name" value="Inhibitor_I9"/>
    <property type="match status" value="1"/>
</dbReference>
<evidence type="ECO:0000259" key="11">
    <source>
        <dbReference type="Pfam" id="PF17766"/>
    </source>
</evidence>
<evidence type="ECO:0008006" key="14">
    <source>
        <dbReference type="Google" id="ProtNLM"/>
    </source>
</evidence>
<dbReference type="OrthoDB" id="4803627at2759"/>
<dbReference type="Gene3D" id="3.40.50.200">
    <property type="entry name" value="Peptidase S8/S53 domain"/>
    <property type="match status" value="1"/>
</dbReference>
<dbReference type="Pfam" id="PF00082">
    <property type="entry name" value="Peptidase_S8"/>
    <property type="match status" value="1"/>
</dbReference>
<evidence type="ECO:0000256" key="3">
    <source>
        <dbReference type="ARBA" id="ARBA00022729"/>
    </source>
</evidence>
<evidence type="ECO:0000256" key="1">
    <source>
        <dbReference type="ARBA" id="ARBA00011073"/>
    </source>
</evidence>
<evidence type="ECO:0000256" key="8">
    <source>
        <dbReference type="SAM" id="SignalP"/>
    </source>
</evidence>
<keyword evidence="4 7" id="KW-0378">Hydrolase</keyword>
<dbReference type="InterPro" id="IPR000209">
    <property type="entry name" value="Peptidase_S8/S53_dom"/>
</dbReference>
<dbReference type="EMBL" id="CABITT030000004">
    <property type="protein sequence ID" value="VVB02781.1"/>
    <property type="molecule type" value="Genomic_DNA"/>
</dbReference>
<dbReference type="GO" id="GO:0006508">
    <property type="term" value="P:proteolysis"/>
    <property type="evidence" value="ECO:0007669"/>
    <property type="project" value="UniProtKB-KW"/>
</dbReference>
<evidence type="ECO:0000313" key="13">
    <source>
        <dbReference type="Proteomes" id="UP000489600"/>
    </source>
</evidence>
<dbReference type="Proteomes" id="UP000489600">
    <property type="component" value="Unassembled WGS sequence"/>
</dbReference>
<sequence length="770" mass="85956">MAIALQTFLLQLILFFFASHAEANNPRKIYLVQMKVGGHRYGSSSGHQELLREVLDDNSTVSNALIYSYRESFTGFSARLTHSERQNLKRRREVLQVSRSRNLKLHTTRSWDFMNLTLAAQRNPMNESNLVVAVIDSGIWPYSELFSSDSPPPPAWQNKCQNITCNNKIVGARSYYLDKKDYNVTEENSVIDVVGHGTHVASIVAGREIEKASYFGLAKGTVRGGVPNAKIAVYKTCWKIRKNGTEVLICPQHTALAAVEDAIKDKVDIISYSQGWDYPVPMEEDHVSWAFLRALKNGILTSAVAGNSGKDGYYALINGAPWVMTVAASMKDRLFETTVELEGDEPITVYNTINTFKTQDSFYSLLDETGSAESTRKRELLAESKDGLISYNHKNDKGKDVFFNSSQITILEKAIKERAKGAIVWGNFTDTVGSKKFQFPIASVFLDKEYGDQLRKYFAKDRSTHAVKIHKTEEIPDEGMVPTVAEMSSRGPNCDSYLANILKPDIAAPGLDIIAGWPENVKLLPLAANDYRHLRFNIMSGTSMACPHATGLALYIKSFKHWSPSAIKSALMTTSTEMVGMGDGFAYGSGQLNATKVLDPGLIYETQHQDYIDYMCKQGYNTEKLRSHVGSNEINCSGIKIDKNADLNYPSMSAEVELNTKFSKVFYRTVTNVGNPKSTYLGKIKFRGKKNFKAKITVKPRWLNFSKLGQTKTFTVTVTGLSEPNSKHSKETFMLGNTWLTWTEIGGSRQVRSPIVIYSIAKGTNACREF</sequence>
<dbReference type="PROSITE" id="PS51892">
    <property type="entry name" value="SUBTILASE"/>
    <property type="match status" value="1"/>
</dbReference>
<keyword evidence="3 8" id="KW-0732">Signal</keyword>
<keyword evidence="13" id="KW-1185">Reference proteome</keyword>
<name>A0A565BMC4_9BRAS</name>
<feature type="domain" description="Peptidase S8/S53" evidence="9">
    <location>
        <begin position="128"/>
        <end position="590"/>
    </location>
</feature>
<dbReference type="AlphaFoldDB" id="A0A565BMC4"/>
<dbReference type="Pfam" id="PF17766">
    <property type="entry name" value="fn3_6"/>
    <property type="match status" value="1"/>
</dbReference>
<proteinExistence type="inferred from homology"/>
<dbReference type="PANTHER" id="PTHR10795">
    <property type="entry name" value="PROPROTEIN CONVERTASE SUBTILISIN/KEXIN"/>
    <property type="match status" value="1"/>
</dbReference>
<feature type="domain" description="Inhibitor I9" evidence="10">
    <location>
        <begin position="30"/>
        <end position="106"/>
    </location>
</feature>
<feature type="signal peptide" evidence="8">
    <location>
        <begin position="1"/>
        <end position="23"/>
    </location>
</feature>
<comment type="similarity">
    <text evidence="1 7">Belongs to the peptidase S8 family.</text>
</comment>
<evidence type="ECO:0000256" key="6">
    <source>
        <dbReference type="PIRSR" id="PIRSR615500-1"/>
    </source>
</evidence>
<protein>
    <recommendedName>
        <fullName evidence="14">Subtilisin-like protease fibronectin type-III domain-containing protein</fullName>
    </recommendedName>
</protein>
<evidence type="ECO:0000256" key="4">
    <source>
        <dbReference type="ARBA" id="ARBA00022801"/>
    </source>
</evidence>
<feature type="active site" description="Charge relay system" evidence="6 7">
    <location>
        <position position="196"/>
    </location>
</feature>
<feature type="domain" description="Subtilisin-like protease fibronectin type-III" evidence="11">
    <location>
        <begin position="646"/>
        <end position="757"/>
    </location>
</feature>
<dbReference type="Gene3D" id="2.60.40.2310">
    <property type="match status" value="1"/>
</dbReference>
<evidence type="ECO:0000256" key="2">
    <source>
        <dbReference type="ARBA" id="ARBA00022670"/>
    </source>
</evidence>
<dbReference type="PRINTS" id="PR00723">
    <property type="entry name" value="SUBTILISIN"/>
</dbReference>
<dbReference type="InterPro" id="IPR037045">
    <property type="entry name" value="S8pro/Inhibitor_I9_sf"/>
</dbReference>
<accession>A0A565BMC4</accession>
<evidence type="ECO:0000259" key="10">
    <source>
        <dbReference type="Pfam" id="PF05922"/>
    </source>
</evidence>
<comment type="caution">
    <text evidence="12">The sequence shown here is derived from an EMBL/GenBank/DDBJ whole genome shotgun (WGS) entry which is preliminary data.</text>
</comment>
<dbReference type="Gene3D" id="3.50.30.30">
    <property type="match status" value="1"/>
</dbReference>
<reference evidence="12" key="1">
    <citation type="submission" date="2019-07" db="EMBL/GenBank/DDBJ databases">
        <authorList>
            <person name="Dittberner H."/>
        </authorList>
    </citation>
    <scope>NUCLEOTIDE SEQUENCE [LARGE SCALE GENOMIC DNA]</scope>
</reference>
<dbReference type="GO" id="GO:0004252">
    <property type="term" value="F:serine-type endopeptidase activity"/>
    <property type="evidence" value="ECO:0007669"/>
    <property type="project" value="UniProtKB-UniRule"/>
</dbReference>
<dbReference type="InterPro" id="IPR023828">
    <property type="entry name" value="Peptidase_S8_Ser-AS"/>
</dbReference>
<evidence type="ECO:0000256" key="5">
    <source>
        <dbReference type="ARBA" id="ARBA00022825"/>
    </source>
</evidence>
<feature type="active site" description="Charge relay system" evidence="6 7">
    <location>
        <position position="543"/>
    </location>
</feature>
<dbReference type="PROSITE" id="PS00137">
    <property type="entry name" value="SUBTILASE_HIS"/>
    <property type="match status" value="1"/>
</dbReference>
<dbReference type="PROSITE" id="PS00138">
    <property type="entry name" value="SUBTILASE_SER"/>
    <property type="match status" value="1"/>
</dbReference>
<dbReference type="SUPFAM" id="SSF52743">
    <property type="entry name" value="Subtilisin-like"/>
    <property type="match status" value="1"/>
</dbReference>
<evidence type="ECO:0000256" key="7">
    <source>
        <dbReference type="PROSITE-ProRule" id="PRU01240"/>
    </source>
</evidence>
<gene>
    <name evidence="12" type="ORF">ANE_LOCUS13225</name>
</gene>
<dbReference type="InterPro" id="IPR015500">
    <property type="entry name" value="Peptidase_S8_subtilisin-rel"/>
</dbReference>
<evidence type="ECO:0000259" key="9">
    <source>
        <dbReference type="Pfam" id="PF00082"/>
    </source>
</evidence>
<feature type="chain" id="PRO_5021940428" description="Subtilisin-like protease fibronectin type-III domain-containing protein" evidence="8">
    <location>
        <begin position="24"/>
        <end position="770"/>
    </location>
</feature>
<keyword evidence="5 7" id="KW-0720">Serine protease</keyword>
<organism evidence="12 13">
    <name type="scientific">Arabis nemorensis</name>
    <dbReference type="NCBI Taxonomy" id="586526"/>
    <lineage>
        <taxon>Eukaryota</taxon>
        <taxon>Viridiplantae</taxon>
        <taxon>Streptophyta</taxon>
        <taxon>Embryophyta</taxon>
        <taxon>Tracheophyta</taxon>
        <taxon>Spermatophyta</taxon>
        <taxon>Magnoliopsida</taxon>
        <taxon>eudicotyledons</taxon>
        <taxon>Gunneridae</taxon>
        <taxon>Pentapetalae</taxon>
        <taxon>rosids</taxon>
        <taxon>malvids</taxon>
        <taxon>Brassicales</taxon>
        <taxon>Brassicaceae</taxon>
        <taxon>Arabideae</taxon>
        <taxon>Arabis</taxon>
    </lineage>
</organism>
<feature type="active site" description="Charge relay system" evidence="6 7">
    <location>
        <position position="136"/>
    </location>
</feature>
<dbReference type="InterPro" id="IPR045051">
    <property type="entry name" value="SBT"/>
</dbReference>
<dbReference type="InterPro" id="IPR041469">
    <property type="entry name" value="Subtilisin-like_FN3"/>
</dbReference>
<dbReference type="InterPro" id="IPR022398">
    <property type="entry name" value="Peptidase_S8_His-AS"/>
</dbReference>